<dbReference type="InterPro" id="IPR014729">
    <property type="entry name" value="Rossmann-like_a/b/a_fold"/>
</dbReference>
<evidence type="ECO:0000256" key="1">
    <source>
        <dbReference type="ARBA" id="ARBA00008791"/>
    </source>
</evidence>
<evidence type="ECO:0000259" key="2">
    <source>
        <dbReference type="Pfam" id="PF00582"/>
    </source>
</evidence>
<protein>
    <submittedName>
        <fullName evidence="3">Universal stress protein</fullName>
    </submittedName>
</protein>
<reference evidence="3 4" key="1">
    <citation type="submission" date="2020-06" db="EMBL/GenBank/DDBJ databases">
        <title>NJ-3-1, isolated from saline soil.</title>
        <authorList>
            <person name="Cui H.L."/>
            <person name="Shi X."/>
        </authorList>
    </citation>
    <scope>NUCLEOTIDE SEQUENCE [LARGE SCALE GENOMIC DNA]</scope>
    <source>
        <strain evidence="3 4">NJ-3-1</strain>
    </source>
</reference>
<dbReference type="Proteomes" id="UP000509626">
    <property type="component" value="Chromosome"/>
</dbReference>
<evidence type="ECO:0000313" key="4">
    <source>
        <dbReference type="Proteomes" id="UP000509626"/>
    </source>
</evidence>
<dbReference type="PANTHER" id="PTHR46268:SF6">
    <property type="entry name" value="UNIVERSAL STRESS PROTEIN UP12"/>
    <property type="match status" value="1"/>
</dbReference>
<feature type="domain" description="UspA" evidence="2">
    <location>
        <begin position="2"/>
        <end position="133"/>
    </location>
</feature>
<dbReference type="AlphaFoldDB" id="A0A7D5LD86"/>
<dbReference type="SUPFAM" id="SSF52402">
    <property type="entry name" value="Adenine nucleotide alpha hydrolases-like"/>
    <property type="match status" value="1"/>
</dbReference>
<sequence>MVVAVADPDDAAALADVATSLAAAHGATVHALSVVDMEAGGGHWDIVVERHEADATAAVDAVAERVAEAGLDAVRHVRYGSPDETIAAYAADHGADLIVMGAGARSGLRRFVSAGSTTPRVQRRSSVPVLAVPETSEE</sequence>
<accession>A0A7D5LD86</accession>
<gene>
    <name evidence="3" type="ORF">HUG12_03510</name>
</gene>
<dbReference type="KEGG" id="halu:HUG12_03510"/>
<dbReference type="PANTHER" id="PTHR46268">
    <property type="entry name" value="STRESS RESPONSE PROTEIN NHAX"/>
    <property type="match status" value="1"/>
</dbReference>
<organism evidence="3 4">
    <name type="scientific">Halorarum salinum</name>
    <dbReference type="NCBI Taxonomy" id="2743089"/>
    <lineage>
        <taxon>Archaea</taxon>
        <taxon>Methanobacteriati</taxon>
        <taxon>Methanobacteriota</taxon>
        <taxon>Stenosarchaea group</taxon>
        <taxon>Halobacteria</taxon>
        <taxon>Halobacteriales</taxon>
        <taxon>Haloferacaceae</taxon>
        <taxon>Halorarum</taxon>
    </lineage>
</organism>
<dbReference type="EMBL" id="CP058579">
    <property type="protein sequence ID" value="QLG63972.1"/>
    <property type="molecule type" value="Genomic_DNA"/>
</dbReference>
<proteinExistence type="inferred from homology"/>
<dbReference type="Pfam" id="PF00582">
    <property type="entry name" value="Usp"/>
    <property type="match status" value="1"/>
</dbReference>
<dbReference type="Gene3D" id="3.40.50.620">
    <property type="entry name" value="HUPs"/>
    <property type="match status" value="1"/>
</dbReference>
<dbReference type="CDD" id="cd00293">
    <property type="entry name" value="USP-like"/>
    <property type="match status" value="1"/>
</dbReference>
<keyword evidence="4" id="KW-1185">Reference proteome</keyword>
<dbReference type="OrthoDB" id="105697at2157"/>
<evidence type="ECO:0000313" key="3">
    <source>
        <dbReference type="EMBL" id="QLG63972.1"/>
    </source>
</evidence>
<comment type="similarity">
    <text evidence="1">Belongs to the universal stress protein A family.</text>
</comment>
<name>A0A7D5LD86_9EURY</name>
<dbReference type="InterPro" id="IPR006016">
    <property type="entry name" value="UspA"/>
</dbReference>